<evidence type="ECO:0000313" key="3">
    <source>
        <dbReference type="Proteomes" id="UP001165065"/>
    </source>
</evidence>
<reference evidence="3" key="1">
    <citation type="journal article" date="2023" name="Commun. Biol.">
        <title>Genome analysis of Parmales, the sister group of diatoms, reveals the evolutionary specialization of diatoms from phago-mixotrophs to photoautotrophs.</title>
        <authorList>
            <person name="Ban H."/>
            <person name="Sato S."/>
            <person name="Yoshikawa S."/>
            <person name="Yamada K."/>
            <person name="Nakamura Y."/>
            <person name="Ichinomiya M."/>
            <person name="Sato N."/>
            <person name="Blanc-Mathieu R."/>
            <person name="Endo H."/>
            <person name="Kuwata A."/>
            <person name="Ogata H."/>
        </authorList>
    </citation>
    <scope>NUCLEOTIDE SEQUENCE [LARGE SCALE GENOMIC DNA]</scope>
</reference>
<feature type="compositionally biased region" description="Low complexity" evidence="1">
    <location>
        <begin position="153"/>
        <end position="167"/>
    </location>
</feature>
<feature type="region of interest" description="Disordered" evidence="1">
    <location>
        <begin position="590"/>
        <end position="629"/>
    </location>
</feature>
<comment type="caution">
    <text evidence="2">The sequence shown here is derived from an EMBL/GenBank/DDBJ whole genome shotgun (WGS) entry which is preliminary data.</text>
</comment>
<evidence type="ECO:0000313" key="2">
    <source>
        <dbReference type="EMBL" id="GMI25432.1"/>
    </source>
</evidence>
<dbReference type="OrthoDB" id="48003at2759"/>
<keyword evidence="3" id="KW-1185">Reference proteome</keyword>
<organism evidence="2 3">
    <name type="scientific">Triparma columacea</name>
    <dbReference type="NCBI Taxonomy" id="722753"/>
    <lineage>
        <taxon>Eukaryota</taxon>
        <taxon>Sar</taxon>
        <taxon>Stramenopiles</taxon>
        <taxon>Ochrophyta</taxon>
        <taxon>Bolidophyceae</taxon>
        <taxon>Parmales</taxon>
        <taxon>Triparmaceae</taxon>
        <taxon>Triparma</taxon>
    </lineage>
</organism>
<name>A0A9W7L3G7_9STRA</name>
<evidence type="ECO:0000256" key="1">
    <source>
        <dbReference type="SAM" id="MobiDB-lite"/>
    </source>
</evidence>
<protein>
    <submittedName>
        <fullName evidence="2">Uncharacterized protein</fullName>
    </submittedName>
</protein>
<accession>A0A9W7L3G7</accession>
<sequence>MVNDSLILEGLEGEEEKLDDQLSQSQLDNLASKLSPSFSLYNVDELFLDDGDVGDEACISNVDISQFESEAGKKVKGSCGSALPIPANVAFDDDDDMDDEEKNLSDVEKRIQDEINASNTSFRIAMMSAASTPTKTPTKEPPANPNSSTIINLSSPMTPSLTSPHPMDSSFMKQMRRNSTKDMKKASELLKGTEDLKRQLEELSSLATWNDDGNLIIRPPTPPAAPSNLNRSVSDKNHLTIQLSDRDSYSREFVEKLTLSSLAEIFCGYSYLGLDGTTRMGNALFNRCCCVRVRPDILCGAVMDAVSTALDENGCTIEKRQGGHLIATLPWVEIDVQLCVKRETLARVCILTAHQGVFRGKGNGSKIASPDATTSVENDDGDDGASLSRRIDHAISDPLEELRFSSENLGFTQKLVDTVVSSTPLRRFSHGSPDNPKQSPPQSSPGGDELSDGNLTPPEMVKRRVWIYIGKTIEELESRDLLFASLDRCPFGAFPALPAIDKQMIQLLQVLARENMKVQLLAQASELEEYARAAEFSCASIIDLLSPIFKAYGIPEIPLPKPVPLSAYPMDQINIDEALVTEAQKEVGEKVESWKRGRRRGGFDEDDTLNSTKGYSDSDSDSEGSQITGDQGIAEDCVKIVFSAVQRQYDNELMARVGRKNVQVMDRLAKMSTHKERMLSILAGSASPEAVRLRNESCGETPVYWCRILRGVGGSQGRVYFSQGSITIVSTNTVTLGMGAKNVKTIPINDIDLVQLGAPNRITLEFKEIIGGHDAQESFTPLMVSAKRLKDLIMSLVDVAENRTIKFTEEGGLLYRHFSEEGSVEETSEDDFVVLTHSPRTSNKNLGGTV</sequence>
<dbReference type="AlphaFoldDB" id="A0A9W7L3G7"/>
<feature type="region of interest" description="Disordered" evidence="1">
    <location>
        <begin position="425"/>
        <end position="456"/>
    </location>
</feature>
<feature type="region of interest" description="Disordered" evidence="1">
    <location>
        <begin position="362"/>
        <end position="387"/>
    </location>
</feature>
<proteinExistence type="predicted"/>
<feature type="region of interest" description="Disordered" evidence="1">
    <location>
        <begin position="130"/>
        <end position="183"/>
    </location>
</feature>
<dbReference type="EMBL" id="BRYA01000610">
    <property type="protein sequence ID" value="GMI25432.1"/>
    <property type="molecule type" value="Genomic_DNA"/>
</dbReference>
<dbReference type="Proteomes" id="UP001165065">
    <property type="component" value="Unassembled WGS sequence"/>
</dbReference>
<gene>
    <name evidence="2" type="ORF">TrCOL_g3887</name>
</gene>